<keyword evidence="4" id="KW-1185">Reference proteome</keyword>
<keyword evidence="2" id="KW-0479">Metal-binding</keyword>
<keyword evidence="2" id="KW-0862">Zinc</keyword>
<gene>
    <name evidence="3" type="ORF">SPHA_54375</name>
</gene>
<feature type="binding site" evidence="2">
    <location>
        <position position="326"/>
    </location>
    <ligand>
        <name>Zn(2+)</name>
        <dbReference type="ChEBI" id="CHEBI:29105"/>
    </ligand>
</feature>
<dbReference type="GO" id="GO:0016740">
    <property type="term" value="F:transferase activity"/>
    <property type="evidence" value="ECO:0007669"/>
    <property type="project" value="UniProtKB-KW"/>
</dbReference>
<proteinExistence type="inferred from homology"/>
<dbReference type="AlphaFoldDB" id="A0A812DIQ4"/>
<dbReference type="SMART" id="SM01260">
    <property type="entry name" value="LANC_like"/>
    <property type="match status" value="1"/>
</dbReference>
<feature type="binding site" evidence="2">
    <location>
        <position position="279"/>
    </location>
    <ligand>
        <name>Zn(2+)</name>
        <dbReference type="ChEBI" id="CHEBI:29105"/>
    </ligand>
</feature>
<evidence type="ECO:0000313" key="3">
    <source>
        <dbReference type="EMBL" id="CAE1301386.1"/>
    </source>
</evidence>
<dbReference type="GO" id="GO:0031179">
    <property type="term" value="P:peptide modification"/>
    <property type="evidence" value="ECO:0007669"/>
    <property type="project" value="InterPro"/>
</dbReference>
<feature type="binding site" evidence="2">
    <location>
        <position position="325"/>
    </location>
    <ligand>
        <name>Zn(2+)</name>
        <dbReference type="ChEBI" id="CHEBI:29105"/>
    </ligand>
</feature>
<protein>
    <submittedName>
        <fullName evidence="3">Glutathione S-transferase LANCL1,LanC-like protein 2</fullName>
    </submittedName>
</protein>
<organism evidence="3 4">
    <name type="scientific">Acanthosepion pharaonis</name>
    <name type="common">Pharaoh cuttlefish</name>
    <name type="synonym">Sepia pharaonis</name>
    <dbReference type="NCBI Taxonomy" id="158019"/>
    <lineage>
        <taxon>Eukaryota</taxon>
        <taxon>Metazoa</taxon>
        <taxon>Spiralia</taxon>
        <taxon>Lophotrochozoa</taxon>
        <taxon>Mollusca</taxon>
        <taxon>Cephalopoda</taxon>
        <taxon>Coleoidea</taxon>
        <taxon>Decapodiformes</taxon>
        <taxon>Sepiida</taxon>
        <taxon>Sepiina</taxon>
        <taxon>Sepiidae</taxon>
        <taxon>Acanthosepion</taxon>
    </lineage>
</organism>
<dbReference type="Gene3D" id="1.50.10.10">
    <property type="match status" value="1"/>
</dbReference>
<dbReference type="InterPro" id="IPR007822">
    <property type="entry name" value="LANC-like"/>
</dbReference>
<dbReference type="CDD" id="cd04794">
    <property type="entry name" value="euk_LANCL"/>
    <property type="match status" value="1"/>
</dbReference>
<reference evidence="3" key="1">
    <citation type="submission" date="2021-01" db="EMBL/GenBank/DDBJ databases">
        <authorList>
            <person name="Li R."/>
            <person name="Bekaert M."/>
        </authorList>
    </citation>
    <scope>NUCLEOTIDE SEQUENCE</scope>
    <source>
        <strain evidence="3">Farmed</strain>
    </source>
</reference>
<dbReference type="GO" id="GO:0005886">
    <property type="term" value="C:plasma membrane"/>
    <property type="evidence" value="ECO:0007669"/>
    <property type="project" value="TreeGrafter"/>
</dbReference>
<dbReference type="SUPFAM" id="SSF158745">
    <property type="entry name" value="LanC-like"/>
    <property type="match status" value="1"/>
</dbReference>
<evidence type="ECO:0000256" key="2">
    <source>
        <dbReference type="PIRSR" id="PIRSR607822-1"/>
    </source>
</evidence>
<dbReference type="EMBL" id="CAHIKZ030003536">
    <property type="protein sequence ID" value="CAE1301386.1"/>
    <property type="molecule type" value="Genomic_DNA"/>
</dbReference>
<sequence length="402" mass="45749">MGERRHFDNPFPPYNEEMTLLGPDGKIEESLKKKLTDNVNHLLSVMKEGIKTQDSNDFSVYTGISGISLLYLHLYKAGPLKNDSQQLLEAVKYIKRPLRHLKKHRVTFLCGDAGPLAIGAVLYSMLGETSDSEDCLRRLYNLQHKVMQDESLPDELLYGCVGYLFALLFIQHYLGKDAVDQNVILQVCHKILKSGQQTAHRQHSKCPLMYEWHDKNYFGAAHGLCGIFYILMKVDAPSLKSQIEELVRPSIDYMLNLQFPSGNCPSSYGSTTDKLVHWCHGAPGWIHMFALAYQKFQQDKYLNAAKQCAEVIWQRGLLQKGYGICHGTAGNAYAFLLMFKLTGEKSYLYKAIKFAEWCFDYGKHNCRTPDRPFSLFEGMAGTIYFMADLMDPSNAKFPAFDL</sequence>
<dbReference type="GO" id="GO:0046872">
    <property type="term" value="F:metal ion binding"/>
    <property type="evidence" value="ECO:0007669"/>
    <property type="project" value="UniProtKB-KW"/>
</dbReference>
<evidence type="ECO:0000313" key="4">
    <source>
        <dbReference type="Proteomes" id="UP000597762"/>
    </source>
</evidence>
<evidence type="ECO:0000256" key="1">
    <source>
        <dbReference type="ARBA" id="ARBA00007179"/>
    </source>
</evidence>
<dbReference type="PANTHER" id="PTHR12736:SF21">
    <property type="entry name" value="LANC-LIKE PROTEIN 2"/>
    <property type="match status" value="1"/>
</dbReference>
<dbReference type="PRINTS" id="PR01951">
    <property type="entry name" value="LANCEUKARYTE"/>
</dbReference>
<dbReference type="PANTHER" id="PTHR12736">
    <property type="entry name" value="LANC-LIKE PROTEIN"/>
    <property type="match status" value="1"/>
</dbReference>
<name>A0A812DIQ4_ACAPH</name>
<accession>A0A812DIQ4</accession>
<dbReference type="PRINTS" id="PR01950">
    <property type="entry name" value="LANCSUPER"/>
</dbReference>
<dbReference type="Proteomes" id="UP000597762">
    <property type="component" value="Unassembled WGS sequence"/>
</dbReference>
<dbReference type="Pfam" id="PF05147">
    <property type="entry name" value="LANC_like"/>
    <property type="match status" value="1"/>
</dbReference>
<comment type="caution">
    <text evidence="3">The sequence shown here is derived from an EMBL/GenBank/DDBJ whole genome shotgun (WGS) entry which is preliminary data.</text>
</comment>
<comment type="similarity">
    <text evidence="1">Belongs to the LanC-like protein family.</text>
</comment>
<keyword evidence="3" id="KW-0808">Transferase</keyword>
<dbReference type="GO" id="GO:0005975">
    <property type="term" value="P:carbohydrate metabolic process"/>
    <property type="evidence" value="ECO:0007669"/>
    <property type="project" value="InterPro"/>
</dbReference>
<dbReference type="OrthoDB" id="10257263at2759"/>
<dbReference type="InterPro" id="IPR012341">
    <property type="entry name" value="6hp_glycosidase-like_sf"/>
</dbReference>
<dbReference type="InterPro" id="IPR020464">
    <property type="entry name" value="LanC-like_prot_euk"/>
</dbReference>